<name>A0ABT4YXF0_9VIBR</name>
<keyword evidence="2" id="KW-1185">Reference proteome</keyword>
<dbReference type="InterPro" id="IPR027417">
    <property type="entry name" value="P-loop_NTPase"/>
</dbReference>
<dbReference type="Gene3D" id="3.40.50.300">
    <property type="entry name" value="P-loop containing nucleotide triphosphate hydrolases"/>
    <property type="match status" value="1"/>
</dbReference>
<evidence type="ECO:0000313" key="1">
    <source>
        <dbReference type="EMBL" id="MDB1126259.1"/>
    </source>
</evidence>
<dbReference type="PANTHER" id="PTHR13308">
    <property type="entry name" value="NEDD4-BINDING PROTEIN 2-LIKE 1"/>
    <property type="match status" value="1"/>
</dbReference>
<dbReference type="PANTHER" id="PTHR13308:SF40">
    <property type="entry name" value="NEDD4-BINDING PROTEIN 2-LIKE 1"/>
    <property type="match status" value="1"/>
</dbReference>
<keyword evidence="1" id="KW-0547">Nucleotide-binding</keyword>
<protein>
    <submittedName>
        <fullName evidence="1">ATP-binding protein</fullName>
    </submittedName>
</protein>
<dbReference type="Pfam" id="PF13671">
    <property type="entry name" value="AAA_33"/>
    <property type="match status" value="1"/>
</dbReference>
<accession>A0ABT4YXF0</accession>
<sequence>MDNKLILIRGLPGSGKSTLARNYVDNKINPLIHLETDMYFLDKQGVYRFEAKQLSNAHRWCQSKTKEALLLGSSVVVSNTFVQRWEMKPYIQMAKQLEVTLDVVVCRKNYGSIHNIPLETINRMRKKWQE</sequence>
<reference evidence="1 2" key="1">
    <citation type="submission" date="2023-01" db="EMBL/GenBank/DDBJ databases">
        <title>Vibrio sp. KJ40-1 sp.nov, isolated from marine algae.</title>
        <authorList>
            <person name="Butt M."/>
            <person name="Kim J.M.J."/>
            <person name="Jeon C.O.C."/>
        </authorList>
    </citation>
    <scope>NUCLEOTIDE SEQUENCE [LARGE SCALE GENOMIC DNA]</scope>
    <source>
        <strain evidence="1 2">KJ40-1</strain>
    </source>
</reference>
<dbReference type="RefSeq" id="WP_272140725.1">
    <property type="nucleotide sequence ID" value="NZ_JAQLOI010000003.1"/>
</dbReference>
<dbReference type="SUPFAM" id="SSF52540">
    <property type="entry name" value="P-loop containing nucleoside triphosphate hydrolases"/>
    <property type="match status" value="1"/>
</dbReference>
<dbReference type="Proteomes" id="UP001210678">
    <property type="component" value="Unassembled WGS sequence"/>
</dbReference>
<gene>
    <name evidence="1" type="ORF">PGX00_22345</name>
</gene>
<proteinExistence type="predicted"/>
<dbReference type="InterPro" id="IPR026302">
    <property type="entry name" value="NEDD4-bd_p2"/>
</dbReference>
<dbReference type="GO" id="GO:0005524">
    <property type="term" value="F:ATP binding"/>
    <property type="evidence" value="ECO:0007669"/>
    <property type="project" value="UniProtKB-KW"/>
</dbReference>
<dbReference type="EMBL" id="JAQLOI010000003">
    <property type="protein sequence ID" value="MDB1126259.1"/>
    <property type="molecule type" value="Genomic_DNA"/>
</dbReference>
<evidence type="ECO:0000313" key="2">
    <source>
        <dbReference type="Proteomes" id="UP001210678"/>
    </source>
</evidence>
<comment type="caution">
    <text evidence="1">The sequence shown here is derived from an EMBL/GenBank/DDBJ whole genome shotgun (WGS) entry which is preliminary data.</text>
</comment>
<organism evidence="1 2">
    <name type="scientific">Vibrio algarum</name>
    <dbReference type="NCBI Taxonomy" id="3020714"/>
    <lineage>
        <taxon>Bacteria</taxon>
        <taxon>Pseudomonadati</taxon>
        <taxon>Pseudomonadota</taxon>
        <taxon>Gammaproteobacteria</taxon>
        <taxon>Vibrionales</taxon>
        <taxon>Vibrionaceae</taxon>
        <taxon>Vibrio</taxon>
    </lineage>
</organism>
<keyword evidence="1" id="KW-0067">ATP-binding</keyword>